<accession>A0A1I5DI74</accession>
<dbReference type="PROSITE" id="PS50943">
    <property type="entry name" value="HTH_CROC1"/>
    <property type="match status" value="1"/>
</dbReference>
<dbReference type="OrthoDB" id="5446846at2"/>
<dbReference type="InterPro" id="IPR010982">
    <property type="entry name" value="Lambda_DNA-bd_dom_sf"/>
</dbReference>
<dbReference type="GO" id="GO:0003677">
    <property type="term" value="F:DNA binding"/>
    <property type="evidence" value="ECO:0007669"/>
    <property type="project" value="InterPro"/>
</dbReference>
<dbReference type="STRING" id="655353.SAMN04488056_102614"/>
<dbReference type="CDD" id="cd00093">
    <property type="entry name" value="HTH_XRE"/>
    <property type="match status" value="1"/>
</dbReference>
<proteinExistence type="predicted"/>
<organism evidence="2 3">
    <name type="scientific">Cohaesibacter marisflavi</name>
    <dbReference type="NCBI Taxonomy" id="655353"/>
    <lineage>
        <taxon>Bacteria</taxon>
        <taxon>Pseudomonadati</taxon>
        <taxon>Pseudomonadota</taxon>
        <taxon>Alphaproteobacteria</taxon>
        <taxon>Hyphomicrobiales</taxon>
        <taxon>Cohaesibacteraceae</taxon>
    </lineage>
</organism>
<sequence length="296" mass="32596">MDIGQGISIEEVGQRLKAFRVGAGLSPEEVAQKTGISRAAIYRYELGQPIRVDTLGKIATLLGISLPTLLGVGVEYIASAVSFFERMRQIEEKVDQILVLFGPVSYLLTTDAYDAILPDVLKESIPLDVEDRAKALQDIEALLDILHARKVCYHNRMPSIISLVSAAELEQFFRNGFIGAYDPPEADMKLRREVARTEIENIVKMLREPPIGTQIGLVVDSMPSASFQIFKQADRSQVAVSPFRLGAFANIRLGVATISAAPEATSLYGAMTDKLWRRSLKGDQAADFIEKTILRA</sequence>
<dbReference type="SUPFAM" id="SSF47413">
    <property type="entry name" value="lambda repressor-like DNA-binding domains"/>
    <property type="match status" value="1"/>
</dbReference>
<dbReference type="Proteomes" id="UP000199236">
    <property type="component" value="Unassembled WGS sequence"/>
</dbReference>
<dbReference type="AlphaFoldDB" id="A0A1I5DI74"/>
<evidence type="ECO:0000259" key="1">
    <source>
        <dbReference type="PROSITE" id="PS50943"/>
    </source>
</evidence>
<dbReference type="Pfam" id="PF01381">
    <property type="entry name" value="HTH_3"/>
    <property type="match status" value="1"/>
</dbReference>
<dbReference type="EMBL" id="FOVR01000002">
    <property type="protein sequence ID" value="SFN98903.1"/>
    <property type="molecule type" value="Genomic_DNA"/>
</dbReference>
<keyword evidence="3" id="KW-1185">Reference proteome</keyword>
<evidence type="ECO:0000313" key="2">
    <source>
        <dbReference type="EMBL" id="SFN98903.1"/>
    </source>
</evidence>
<dbReference type="Gene3D" id="1.10.260.40">
    <property type="entry name" value="lambda repressor-like DNA-binding domains"/>
    <property type="match status" value="1"/>
</dbReference>
<dbReference type="InterPro" id="IPR001387">
    <property type="entry name" value="Cro/C1-type_HTH"/>
</dbReference>
<feature type="domain" description="HTH cro/C1-type" evidence="1">
    <location>
        <begin position="16"/>
        <end position="69"/>
    </location>
</feature>
<name>A0A1I5DI74_9HYPH</name>
<dbReference type="SMART" id="SM00530">
    <property type="entry name" value="HTH_XRE"/>
    <property type="match status" value="1"/>
</dbReference>
<gene>
    <name evidence="2" type="ORF">SAMN04488056_102614</name>
</gene>
<dbReference type="RefSeq" id="WP_090070253.1">
    <property type="nucleotide sequence ID" value="NZ_FOVR01000002.1"/>
</dbReference>
<reference evidence="2 3" key="1">
    <citation type="submission" date="2016-10" db="EMBL/GenBank/DDBJ databases">
        <authorList>
            <person name="de Groot N.N."/>
        </authorList>
    </citation>
    <scope>NUCLEOTIDE SEQUENCE [LARGE SCALE GENOMIC DNA]</scope>
    <source>
        <strain evidence="2 3">CGMCC 1.9157</strain>
    </source>
</reference>
<evidence type="ECO:0000313" key="3">
    <source>
        <dbReference type="Proteomes" id="UP000199236"/>
    </source>
</evidence>
<protein>
    <submittedName>
        <fullName evidence="2">Transcriptional regulator, contains XRE-family HTH domain</fullName>
    </submittedName>
</protein>